<keyword evidence="2" id="KW-0547">Nucleotide-binding</keyword>
<dbReference type="InterPro" id="IPR050079">
    <property type="entry name" value="DEAD_box_RNA_helicase"/>
</dbReference>
<keyword evidence="4" id="KW-0347">Helicase</keyword>
<feature type="region of interest" description="Disordered" evidence="7">
    <location>
        <begin position="566"/>
        <end position="613"/>
    </location>
</feature>
<dbReference type="InterPro" id="IPR014014">
    <property type="entry name" value="RNA_helicase_DEAD_Q_motif"/>
</dbReference>
<evidence type="ECO:0000256" key="6">
    <source>
        <dbReference type="PROSITE-ProRule" id="PRU00552"/>
    </source>
</evidence>
<name>A0ABM1E6L1_PRICU</name>
<dbReference type="InterPro" id="IPR011545">
    <property type="entry name" value="DEAD/DEAH_box_helicase_dom"/>
</dbReference>
<feature type="short sequence motif" description="Q motif" evidence="6">
    <location>
        <begin position="112"/>
        <end position="140"/>
    </location>
</feature>
<dbReference type="InterPro" id="IPR001650">
    <property type="entry name" value="Helicase_C-like"/>
</dbReference>
<dbReference type="InterPro" id="IPR044742">
    <property type="entry name" value="DEAD/DEAH_RhlB"/>
</dbReference>
<feature type="domain" description="Helicase C-terminal" evidence="9">
    <location>
        <begin position="345"/>
        <end position="498"/>
    </location>
</feature>
<sequence length="613" mass="69985">MAAPSYRAWFSRSFCIRGLYLQGQLKNCFRNNNNCILRTDALSKSQSVFDCTSSHLGSWHLYSTYARRGDHSHHSKEDDYNEEDEHSAIALDQQNVQHRHDAVNSDATEDGSEFSKFPLDPTLLRRLNELGYKKPFAIQTETLEHTLVGRDVIGRAITGSGKTLAFAIPIVQKILQSPRLKRSRSPRAIVISPTRELCNQIYRSIRELDPTVRCVALYGGASFVRQEREIFQGVDVVCATPGRLNDHIQRRTIGVNELQFLCLDEADELLTPNFKDQIQDLLDDSPRDKQMMLFSATMPPDIVHMTKRYMREPIHVDITKSQNIVSPPSVKHQCIRAPRRDHMRIVSDLITEHSPTRCIIFLKTKVQASDAARELQAMGVRAEAIHSDLSQNHRERILLSFRRGLCKILTATDVAARGLDIPEVDLVLQVEPPANGIDYYIHRSGRTGRAGRDGLAVLIHEGTFNDMKIVRDIARCVKLEQIRPPNSEDTVEKIVESTVEQLNSVPEDLLKHTREAAAKLDLNGEQGEKLMAAALALILKKSLPAGFFNKEPLRQIPPHSHYRVDNKQHYHNQNKSHTFKRQNRFEYGRDDGFRNRPRRTRTLNDNDDDDELY</sequence>
<dbReference type="EC" id="3.6.4.13" evidence="1"/>
<evidence type="ECO:0000256" key="3">
    <source>
        <dbReference type="ARBA" id="ARBA00022801"/>
    </source>
</evidence>
<evidence type="ECO:0000256" key="5">
    <source>
        <dbReference type="ARBA" id="ARBA00022840"/>
    </source>
</evidence>
<dbReference type="PROSITE" id="PS51195">
    <property type="entry name" value="Q_MOTIF"/>
    <property type="match status" value="1"/>
</dbReference>
<feature type="compositionally biased region" description="Basic and acidic residues" evidence="7">
    <location>
        <begin position="583"/>
        <end position="594"/>
    </location>
</feature>
<dbReference type="Pfam" id="PF00270">
    <property type="entry name" value="DEAD"/>
    <property type="match status" value="1"/>
</dbReference>
<accession>A0ABM1E6L1</accession>
<dbReference type="Proteomes" id="UP000695022">
    <property type="component" value="Unplaced"/>
</dbReference>
<dbReference type="PROSITE" id="PS51194">
    <property type="entry name" value="HELICASE_CTER"/>
    <property type="match status" value="1"/>
</dbReference>
<protein>
    <recommendedName>
        <fullName evidence="1">RNA helicase</fullName>
        <ecNumber evidence="1">3.6.4.13</ecNumber>
    </recommendedName>
</protein>
<dbReference type="RefSeq" id="XP_014667832.1">
    <property type="nucleotide sequence ID" value="XM_014812346.1"/>
</dbReference>
<evidence type="ECO:0000256" key="2">
    <source>
        <dbReference type="ARBA" id="ARBA00022741"/>
    </source>
</evidence>
<reference evidence="12" key="1">
    <citation type="submission" date="2025-08" db="UniProtKB">
        <authorList>
            <consortium name="RefSeq"/>
        </authorList>
    </citation>
    <scope>IDENTIFICATION</scope>
</reference>
<keyword evidence="3" id="KW-0378">Hydrolase</keyword>
<feature type="domain" description="Helicase ATP-binding" evidence="8">
    <location>
        <begin position="143"/>
        <end position="316"/>
    </location>
</feature>
<dbReference type="CDD" id="cd00268">
    <property type="entry name" value="DEADc"/>
    <property type="match status" value="1"/>
</dbReference>
<dbReference type="Pfam" id="PF00271">
    <property type="entry name" value="Helicase_C"/>
    <property type="match status" value="1"/>
</dbReference>
<organism evidence="11 12">
    <name type="scientific">Priapulus caudatus</name>
    <name type="common">Priapulid worm</name>
    <dbReference type="NCBI Taxonomy" id="37621"/>
    <lineage>
        <taxon>Eukaryota</taxon>
        <taxon>Metazoa</taxon>
        <taxon>Ecdysozoa</taxon>
        <taxon>Scalidophora</taxon>
        <taxon>Priapulida</taxon>
        <taxon>Priapulimorpha</taxon>
        <taxon>Priapulimorphida</taxon>
        <taxon>Priapulidae</taxon>
        <taxon>Priapulus</taxon>
    </lineage>
</organism>
<keyword evidence="11" id="KW-1185">Reference proteome</keyword>
<evidence type="ECO:0000313" key="11">
    <source>
        <dbReference type="Proteomes" id="UP000695022"/>
    </source>
</evidence>
<evidence type="ECO:0000256" key="7">
    <source>
        <dbReference type="SAM" id="MobiDB-lite"/>
    </source>
</evidence>
<proteinExistence type="predicted"/>
<evidence type="ECO:0000313" key="12">
    <source>
        <dbReference type="RefSeq" id="XP_014667832.1"/>
    </source>
</evidence>
<evidence type="ECO:0000256" key="4">
    <source>
        <dbReference type="ARBA" id="ARBA00022806"/>
    </source>
</evidence>
<dbReference type="SUPFAM" id="SSF52540">
    <property type="entry name" value="P-loop containing nucleoside triphosphate hydrolases"/>
    <property type="match status" value="1"/>
</dbReference>
<feature type="domain" description="DEAD-box RNA helicase Q" evidence="10">
    <location>
        <begin position="112"/>
        <end position="140"/>
    </location>
</feature>
<dbReference type="PROSITE" id="PS51192">
    <property type="entry name" value="HELICASE_ATP_BIND_1"/>
    <property type="match status" value="1"/>
</dbReference>
<evidence type="ECO:0000256" key="1">
    <source>
        <dbReference type="ARBA" id="ARBA00012552"/>
    </source>
</evidence>
<evidence type="ECO:0000259" key="9">
    <source>
        <dbReference type="PROSITE" id="PS51194"/>
    </source>
</evidence>
<evidence type="ECO:0000259" key="10">
    <source>
        <dbReference type="PROSITE" id="PS51195"/>
    </source>
</evidence>
<dbReference type="PANTHER" id="PTHR47959:SF1">
    <property type="entry name" value="ATP-DEPENDENT RNA HELICASE DBPA"/>
    <property type="match status" value="1"/>
</dbReference>
<feature type="compositionally biased region" description="Basic residues" evidence="7">
    <location>
        <begin position="569"/>
        <end position="582"/>
    </location>
</feature>
<dbReference type="InterPro" id="IPR014001">
    <property type="entry name" value="Helicase_ATP-bd"/>
</dbReference>
<evidence type="ECO:0000259" key="8">
    <source>
        <dbReference type="PROSITE" id="PS51192"/>
    </source>
</evidence>
<dbReference type="PANTHER" id="PTHR47959">
    <property type="entry name" value="ATP-DEPENDENT RNA HELICASE RHLE-RELATED"/>
    <property type="match status" value="1"/>
</dbReference>
<dbReference type="SMART" id="SM00490">
    <property type="entry name" value="HELICc"/>
    <property type="match status" value="1"/>
</dbReference>
<dbReference type="SMART" id="SM00487">
    <property type="entry name" value="DEXDc"/>
    <property type="match status" value="1"/>
</dbReference>
<dbReference type="CDD" id="cd18787">
    <property type="entry name" value="SF2_C_DEAD"/>
    <property type="match status" value="1"/>
</dbReference>
<feature type="region of interest" description="Disordered" evidence="7">
    <location>
        <begin position="92"/>
        <end position="114"/>
    </location>
</feature>
<dbReference type="InterPro" id="IPR027417">
    <property type="entry name" value="P-loop_NTPase"/>
</dbReference>
<dbReference type="Gene3D" id="3.40.50.300">
    <property type="entry name" value="P-loop containing nucleotide triphosphate hydrolases"/>
    <property type="match status" value="2"/>
</dbReference>
<gene>
    <name evidence="12" type="primary">LOC106809302</name>
</gene>
<keyword evidence="5" id="KW-0067">ATP-binding</keyword>
<dbReference type="GeneID" id="106809302"/>